<gene>
    <name evidence="3" type="ORF">CA163_39800</name>
</gene>
<feature type="non-terminal residue" evidence="3">
    <location>
        <position position="73"/>
    </location>
</feature>
<feature type="non-terminal residue" evidence="3">
    <location>
        <position position="1"/>
    </location>
</feature>
<dbReference type="SUPFAM" id="SSF51905">
    <property type="entry name" value="FAD/NAD(P)-binding domain"/>
    <property type="match status" value="1"/>
</dbReference>
<dbReference type="Pfam" id="PF01266">
    <property type="entry name" value="DAO"/>
    <property type="match status" value="1"/>
</dbReference>
<dbReference type="Proteomes" id="UP000214596">
    <property type="component" value="Unassembled WGS sequence"/>
</dbReference>
<dbReference type="AlphaFoldDB" id="A0A227GWM7"/>
<dbReference type="InterPro" id="IPR036188">
    <property type="entry name" value="FAD/NAD-bd_sf"/>
</dbReference>
<comment type="caution">
    <text evidence="3">The sequence shown here is derived from an EMBL/GenBank/DDBJ whole genome shotgun (WGS) entry which is preliminary data.</text>
</comment>
<name>A0A227GWM7_VIBPH</name>
<dbReference type="GO" id="GO:0016491">
    <property type="term" value="F:oxidoreductase activity"/>
    <property type="evidence" value="ECO:0007669"/>
    <property type="project" value="UniProtKB-KW"/>
</dbReference>
<evidence type="ECO:0000313" key="4">
    <source>
        <dbReference type="Proteomes" id="UP000214596"/>
    </source>
</evidence>
<dbReference type="EMBL" id="NIXT01005644">
    <property type="protein sequence ID" value="OXD97723.1"/>
    <property type="molecule type" value="Genomic_DNA"/>
</dbReference>
<evidence type="ECO:0000256" key="1">
    <source>
        <dbReference type="ARBA" id="ARBA00023002"/>
    </source>
</evidence>
<accession>A0A227GWM7</accession>
<feature type="domain" description="FAD dependent oxidoreductase" evidence="2">
    <location>
        <begin position="1"/>
        <end position="59"/>
    </location>
</feature>
<organism evidence="3 4">
    <name type="scientific">Vibrio parahaemolyticus</name>
    <dbReference type="NCBI Taxonomy" id="670"/>
    <lineage>
        <taxon>Bacteria</taxon>
        <taxon>Pseudomonadati</taxon>
        <taxon>Pseudomonadota</taxon>
        <taxon>Gammaproteobacteria</taxon>
        <taxon>Vibrionales</taxon>
        <taxon>Vibrionaceae</taxon>
        <taxon>Vibrio</taxon>
    </lineage>
</organism>
<evidence type="ECO:0000259" key="2">
    <source>
        <dbReference type="Pfam" id="PF01266"/>
    </source>
</evidence>
<dbReference type="InterPro" id="IPR006076">
    <property type="entry name" value="FAD-dep_OxRdtase"/>
</dbReference>
<reference evidence="3 4" key="1">
    <citation type="journal article" date="2017" name="Appl. Environ. Microbiol.">
        <title>Parallel evolution of two clades of a major Atlantic endemic Vibrio parahaemolyticus pathogen lineage by independent acquisition of related pathogenicity islands.</title>
        <authorList>
            <person name="Xu F."/>
            <person name="Gonzalez-Escalona N."/>
            <person name="Drees K.P."/>
            <person name="Sebra R.P."/>
            <person name="Cooper V.S."/>
            <person name="Jones S.H."/>
            <person name="Whistler C.A."/>
        </authorList>
    </citation>
    <scope>NUCLEOTIDE SEQUENCE [LARGE SCALE GENOMIC DNA]</scope>
    <source>
        <strain evidence="3 4">MAVP-3</strain>
    </source>
</reference>
<evidence type="ECO:0000313" key="3">
    <source>
        <dbReference type="EMBL" id="OXD97723.1"/>
    </source>
</evidence>
<proteinExistence type="predicted"/>
<sequence length="73" mass="8066">VQPALLARGLRRVALEMGIEIFENTPMTKLDFGQPATVSTPDAQIKAKQVVLALNAWMVEHFTQFKNSIVVVS</sequence>
<dbReference type="Gene3D" id="3.50.50.60">
    <property type="entry name" value="FAD/NAD(P)-binding domain"/>
    <property type="match status" value="1"/>
</dbReference>
<protein>
    <submittedName>
        <fullName evidence="3">FAD-dependent oxidoreductase</fullName>
    </submittedName>
</protein>
<keyword evidence="1" id="KW-0560">Oxidoreductase</keyword>